<comment type="caution">
    <text evidence="1">The sequence shown here is derived from an EMBL/GenBank/DDBJ whole genome shotgun (WGS) entry which is preliminary data.</text>
</comment>
<organism evidence="1 2">
    <name type="scientific">Aestuariivirga litoralis</name>
    <dbReference type="NCBI Taxonomy" id="2650924"/>
    <lineage>
        <taxon>Bacteria</taxon>
        <taxon>Pseudomonadati</taxon>
        <taxon>Pseudomonadota</taxon>
        <taxon>Alphaproteobacteria</taxon>
        <taxon>Hyphomicrobiales</taxon>
        <taxon>Aestuariivirgaceae</taxon>
        <taxon>Aestuariivirga</taxon>
    </lineage>
</organism>
<evidence type="ECO:0000313" key="2">
    <source>
        <dbReference type="Proteomes" id="UP000248795"/>
    </source>
</evidence>
<dbReference type="Proteomes" id="UP000248795">
    <property type="component" value="Unassembled WGS sequence"/>
</dbReference>
<name>A0A2W2ARF8_9HYPH</name>
<accession>A0A2W2ARF8</accession>
<keyword evidence="2" id="KW-1185">Reference proteome</keyword>
<evidence type="ECO:0000313" key="1">
    <source>
        <dbReference type="EMBL" id="PZF75060.1"/>
    </source>
</evidence>
<sequence>MWSFLRSSTMEVKVLLRHIDRLPADTPMLAATLEAHVAGLKDRGVWYRTQKEHLQGWLRDYSGPGAYGRKGGPGRDAKFFYNHFQCAPGLFWLAEAAGVANPKLKAAVAAVTAAGPNLARQCAALRREIPWSEVEASLLRKP</sequence>
<reference evidence="2" key="1">
    <citation type="submission" date="2018-06" db="EMBL/GenBank/DDBJ databases">
        <title>Aestuariibacter litoralis strain KCTC 52945T.</title>
        <authorList>
            <person name="Li X."/>
            <person name="Salam N."/>
            <person name="Li J.-L."/>
            <person name="Chen Y.-M."/>
            <person name="Yang Z.-W."/>
            <person name="Zhang L.-Y."/>
            <person name="Han M.-X."/>
            <person name="Xiao M."/>
            <person name="Li W.-J."/>
        </authorList>
    </citation>
    <scope>NUCLEOTIDE SEQUENCE [LARGE SCALE GENOMIC DNA]</scope>
    <source>
        <strain evidence="2">KCTC 52945</strain>
    </source>
</reference>
<gene>
    <name evidence="1" type="ORF">DK847_20210</name>
</gene>
<protein>
    <submittedName>
        <fullName evidence="1">Uncharacterized protein</fullName>
    </submittedName>
</protein>
<dbReference type="EMBL" id="QKVK01000018">
    <property type="protein sequence ID" value="PZF75060.1"/>
    <property type="molecule type" value="Genomic_DNA"/>
</dbReference>
<dbReference type="AlphaFoldDB" id="A0A2W2ARF8"/>
<proteinExistence type="predicted"/>